<protein>
    <submittedName>
        <fullName evidence="1">Uncharacterized protein</fullName>
    </submittedName>
</protein>
<keyword evidence="2" id="KW-1185">Reference proteome</keyword>
<comment type="caution">
    <text evidence="1">The sequence shown here is derived from an EMBL/GenBank/DDBJ whole genome shotgun (WGS) entry which is preliminary data.</text>
</comment>
<dbReference type="EMBL" id="MNCJ02000318">
    <property type="protein sequence ID" value="KAF5816780.1"/>
    <property type="molecule type" value="Genomic_DNA"/>
</dbReference>
<dbReference type="Gramene" id="mRNA:HanXRQr2_Chr03g0138051">
    <property type="protein sequence ID" value="mRNA:HanXRQr2_Chr03g0138051"/>
    <property type="gene ID" value="HanXRQr2_Chr03g0138051"/>
</dbReference>
<gene>
    <name evidence="1" type="ORF">HanXRQr2_Chr03g0138051</name>
</gene>
<evidence type="ECO:0000313" key="2">
    <source>
        <dbReference type="Proteomes" id="UP000215914"/>
    </source>
</evidence>
<dbReference type="AlphaFoldDB" id="A0A9K3JK47"/>
<proteinExistence type="predicted"/>
<accession>A0A9K3JK47</accession>
<evidence type="ECO:0000313" key="1">
    <source>
        <dbReference type="EMBL" id="KAF5816780.1"/>
    </source>
</evidence>
<sequence>MEMVNQMASVMATAVGDGRWWRLDEGGCAVVVLWRWWWGWWCLYRETEISWFSLFF</sequence>
<reference evidence="1" key="2">
    <citation type="submission" date="2020-06" db="EMBL/GenBank/DDBJ databases">
        <title>Helianthus annuus Genome sequencing and assembly Release 2.</title>
        <authorList>
            <person name="Gouzy J."/>
            <person name="Langlade N."/>
            <person name="Munos S."/>
        </authorList>
    </citation>
    <scope>NUCLEOTIDE SEQUENCE</scope>
    <source>
        <tissue evidence="1">Leaves</tissue>
    </source>
</reference>
<organism evidence="1 2">
    <name type="scientific">Helianthus annuus</name>
    <name type="common">Common sunflower</name>
    <dbReference type="NCBI Taxonomy" id="4232"/>
    <lineage>
        <taxon>Eukaryota</taxon>
        <taxon>Viridiplantae</taxon>
        <taxon>Streptophyta</taxon>
        <taxon>Embryophyta</taxon>
        <taxon>Tracheophyta</taxon>
        <taxon>Spermatophyta</taxon>
        <taxon>Magnoliopsida</taxon>
        <taxon>eudicotyledons</taxon>
        <taxon>Gunneridae</taxon>
        <taxon>Pentapetalae</taxon>
        <taxon>asterids</taxon>
        <taxon>campanulids</taxon>
        <taxon>Asterales</taxon>
        <taxon>Asteraceae</taxon>
        <taxon>Asteroideae</taxon>
        <taxon>Heliantheae alliance</taxon>
        <taxon>Heliantheae</taxon>
        <taxon>Helianthus</taxon>
    </lineage>
</organism>
<reference evidence="1" key="1">
    <citation type="journal article" date="2017" name="Nature">
        <title>The sunflower genome provides insights into oil metabolism, flowering and Asterid evolution.</title>
        <authorList>
            <person name="Badouin H."/>
            <person name="Gouzy J."/>
            <person name="Grassa C.J."/>
            <person name="Murat F."/>
            <person name="Staton S.E."/>
            <person name="Cottret L."/>
            <person name="Lelandais-Briere C."/>
            <person name="Owens G.L."/>
            <person name="Carrere S."/>
            <person name="Mayjonade B."/>
            <person name="Legrand L."/>
            <person name="Gill N."/>
            <person name="Kane N.C."/>
            <person name="Bowers J.E."/>
            <person name="Hubner S."/>
            <person name="Bellec A."/>
            <person name="Berard A."/>
            <person name="Berges H."/>
            <person name="Blanchet N."/>
            <person name="Boniface M.C."/>
            <person name="Brunel D."/>
            <person name="Catrice O."/>
            <person name="Chaidir N."/>
            <person name="Claudel C."/>
            <person name="Donnadieu C."/>
            <person name="Faraut T."/>
            <person name="Fievet G."/>
            <person name="Helmstetter N."/>
            <person name="King M."/>
            <person name="Knapp S.J."/>
            <person name="Lai Z."/>
            <person name="Le Paslier M.C."/>
            <person name="Lippi Y."/>
            <person name="Lorenzon L."/>
            <person name="Mandel J.R."/>
            <person name="Marage G."/>
            <person name="Marchand G."/>
            <person name="Marquand E."/>
            <person name="Bret-Mestries E."/>
            <person name="Morien E."/>
            <person name="Nambeesan S."/>
            <person name="Nguyen T."/>
            <person name="Pegot-Espagnet P."/>
            <person name="Pouilly N."/>
            <person name="Raftis F."/>
            <person name="Sallet E."/>
            <person name="Schiex T."/>
            <person name="Thomas J."/>
            <person name="Vandecasteele C."/>
            <person name="Vares D."/>
            <person name="Vear F."/>
            <person name="Vautrin S."/>
            <person name="Crespi M."/>
            <person name="Mangin B."/>
            <person name="Burke J.M."/>
            <person name="Salse J."/>
            <person name="Munos S."/>
            <person name="Vincourt P."/>
            <person name="Rieseberg L.H."/>
            <person name="Langlade N.B."/>
        </authorList>
    </citation>
    <scope>NUCLEOTIDE SEQUENCE</scope>
    <source>
        <tissue evidence="1">Leaves</tissue>
    </source>
</reference>
<name>A0A9K3JK47_HELAN</name>
<dbReference type="Proteomes" id="UP000215914">
    <property type="component" value="Unassembled WGS sequence"/>
</dbReference>